<accession>A0ABD3N7X0</accession>
<dbReference type="EMBL" id="JALLPJ020001294">
    <property type="protein sequence ID" value="KAL3771116.1"/>
    <property type="molecule type" value="Genomic_DNA"/>
</dbReference>
<dbReference type="AlphaFoldDB" id="A0ABD3N7X0"/>
<evidence type="ECO:0000313" key="3">
    <source>
        <dbReference type="EMBL" id="KAL3771116.1"/>
    </source>
</evidence>
<protein>
    <submittedName>
        <fullName evidence="3">Uncharacterized protein</fullName>
    </submittedName>
</protein>
<organism evidence="3 4">
    <name type="scientific">Cyclotella atomus</name>
    <dbReference type="NCBI Taxonomy" id="382360"/>
    <lineage>
        <taxon>Eukaryota</taxon>
        <taxon>Sar</taxon>
        <taxon>Stramenopiles</taxon>
        <taxon>Ochrophyta</taxon>
        <taxon>Bacillariophyta</taxon>
        <taxon>Coscinodiscophyceae</taxon>
        <taxon>Thalassiosirophycidae</taxon>
        <taxon>Stephanodiscales</taxon>
        <taxon>Stephanodiscaceae</taxon>
        <taxon>Cyclotella</taxon>
    </lineage>
</organism>
<dbReference type="Proteomes" id="UP001530400">
    <property type="component" value="Unassembled WGS sequence"/>
</dbReference>
<sequence>MMMQRKKHAAVHPITASTYDDNAKHKAPGRTSVRKILCLPGVPAPLKFVLATFISFAALMVLTAKENRAVFHYVRGKHHLPEPLRVTLKKKMNSNKHESAGERLHQLPKTPSGGDGAISFVESEKRLKKQLLQLLALQKAERLAHNGGRNPNINESVLGVKISNRYLGEDMLPFPKNKGDEEEWEKKMDARKAELRKKDEKEWKDLISKYDAVMEGFVHDVAVSDTTGQSNKNTKPNNSHQDQSNNSQLKSWPSPLDKASGPGATIILEPAFGSHRSNSNAIFVFAEGYDLSIYLAFIESLSNSGYTGDVVISISTEDKLKPGVKDYLTSKNTGEGLNIVGYEVKWDCFKQSGEAATGSNEGMNHCQMNHVFGDANKDPVSDPREARPVATARYELYWMWSLKYEAKSWIMLIDARDAWFQLDPFAGLEGQVSDDGGELHLFGENADAVRIGTSNYNRNWLITAYGQDNVKPYFEEPVICSGSTIGHQIAIETYLRAMVAQFDSTKCKSKGCDQGFHNYLYYSRQLGDSNNSMATGISNVIVHSQGDGIINNLAALREKPLSEWKLYDAEKELVLNWDGSISAVAHQYDRDKEVNAMVKKKKRYFEQHWKVVATER</sequence>
<feature type="compositionally biased region" description="Basic and acidic residues" evidence="1">
    <location>
        <begin position="95"/>
        <end position="105"/>
    </location>
</feature>
<gene>
    <name evidence="3" type="ORF">ACHAWO_005132</name>
</gene>
<evidence type="ECO:0000256" key="1">
    <source>
        <dbReference type="SAM" id="MobiDB-lite"/>
    </source>
</evidence>
<evidence type="ECO:0000313" key="4">
    <source>
        <dbReference type="Proteomes" id="UP001530400"/>
    </source>
</evidence>
<keyword evidence="4" id="KW-1185">Reference proteome</keyword>
<keyword evidence="2" id="KW-0472">Membrane</keyword>
<reference evidence="3 4" key="1">
    <citation type="submission" date="2024-10" db="EMBL/GenBank/DDBJ databases">
        <title>Updated reference genomes for cyclostephanoid diatoms.</title>
        <authorList>
            <person name="Roberts W.R."/>
            <person name="Alverson A.J."/>
        </authorList>
    </citation>
    <scope>NUCLEOTIDE SEQUENCE [LARGE SCALE GENOMIC DNA]</scope>
    <source>
        <strain evidence="3 4">AJA010-31</strain>
    </source>
</reference>
<comment type="caution">
    <text evidence="3">The sequence shown here is derived from an EMBL/GenBank/DDBJ whole genome shotgun (WGS) entry which is preliminary data.</text>
</comment>
<keyword evidence="2" id="KW-1133">Transmembrane helix</keyword>
<evidence type="ECO:0000256" key="2">
    <source>
        <dbReference type="SAM" id="Phobius"/>
    </source>
</evidence>
<feature type="region of interest" description="Disordered" evidence="1">
    <location>
        <begin position="94"/>
        <end position="113"/>
    </location>
</feature>
<feature type="compositionally biased region" description="Low complexity" evidence="1">
    <location>
        <begin position="237"/>
        <end position="248"/>
    </location>
</feature>
<feature type="transmembrane region" description="Helical" evidence="2">
    <location>
        <begin position="44"/>
        <end position="64"/>
    </location>
</feature>
<feature type="compositionally biased region" description="Polar residues" evidence="1">
    <location>
        <begin position="225"/>
        <end position="236"/>
    </location>
</feature>
<keyword evidence="2" id="KW-0812">Transmembrane</keyword>
<proteinExistence type="predicted"/>
<name>A0ABD3N7X0_9STRA</name>
<feature type="region of interest" description="Disordered" evidence="1">
    <location>
        <begin position="225"/>
        <end position="257"/>
    </location>
</feature>